<keyword evidence="7" id="KW-1185">Reference proteome</keyword>
<dbReference type="OrthoDB" id="5873721at2759"/>
<gene>
    <name evidence="6" type="ORF">MCOR_51147</name>
</gene>
<dbReference type="EMBL" id="CACVKT020008944">
    <property type="protein sequence ID" value="CAC5418732.1"/>
    <property type="molecule type" value="Genomic_DNA"/>
</dbReference>
<evidence type="ECO:0000313" key="6">
    <source>
        <dbReference type="EMBL" id="CAC5418732.1"/>
    </source>
</evidence>
<protein>
    <submittedName>
        <fullName evidence="6">LHFPL</fullName>
    </submittedName>
</protein>
<accession>A0A6J8EGA3</accession>
<dbReference type="InterPro" id="IPR019372">
    <property type="entry name" value="LHFPL"/>
</dbReference>
<evidence type="ECO:0000256" key="2">
    <source>
        <dbReference type="ARBA" id="ARBA00022692"/>
    </source>
</evidence>
<feature type="transmembrane region" description="Helical" evidence="5">
    <location>
        <begin position="165"/>
        <end position="185"/>
    </location>
</feature>
<organism evidence="6 7">
    <name type="scientific">Mytilus coruscus</name>
    <name type="common">Sea mussel</name>
    <dbReference type="NCBI Taxonomy" id="42192"/>
    <lineage>
        <taxon>Eukaryota</taxon>
        <taxon>Metazoa</taxon>
        <taxon>Spiralia</taxon>
        <taxon>Lophotrochozoa</taxon>
        <taxon>Mollusca</taxon>
        <taxon>Bivalvia</taxon>
        <taxon>Autobranchia</taxon>
        <taxon>Pteriomorphia</taxon>
        <taxon>Mytilida</taxon>
        <taxon>Mytiloidea</taxon>
        <taxon>Mytilidae</taxon>
        <taxon>Mytilinae</taxon>
        <taxon>Mytilus</taxon>
    </lineage>
</organism>
<name>A0A6J8EGA3_MYTCO</name>
<dbReference type="AlphaFoldDB" id="A0A6J8EGA3"/>
<keyword evidence="4 5" id="KW-0472">Membrane</keyword>
<dbReference type="Pfam" id="PF10242">
    <property type="entry name" value="L_HMGIC_fpl"/>
    <property type="match status" value="1"/>
</dbReference>
<sequence length="203" mass="21566">MGSLNSCGAFWAFTSFLAALGASVGFYLPYWLQGSLQGTTVYFGVFRRCNYPQIASGSLTPVIVSECGRYATFDDIPSLSWKIATLTIGVGCGLALLVSFVAILAVCIDGIMSPTVARSAGIFQFCAGLLIGGGVALYPNGWDSPEVNQACGNRSDAYVMGDCKFYWSFYLTAAGAGITILWSLISCHASHKKRSGPVPYTDI</sequence>
<evidence type="ECO:0000256" key="3">
    <source>
        <dbReference type="ARBA" id="ARBA00022989"/>
    </source>
</evidence>
<proteinExistence type="predicted"/>
<reference evidence="6 7" key="1">
    <citation type="submission" date="2020-06" db="EMBL/GenBank/DDBJ databases">
        <authorList>
            <person name="Li R."/>
            <person name="Bekaert M."/>
        </authorList>
    </citation>
    <scope>NUCLEOTIDE SEQUENCE [LARGE SCALE GENOMIC DNA]</scope>
    <source>
        <strain evidence="7">wild</strain>
    </source>
</reference>
<evidence type="ECO:0000256" key="5">
    <source>
        <dbReference type="SAM" id="Phobius"/>
    </source>
</evidence>
<feature type="transmembrane region" description="Helical" evidence="5">
    <location>
        <begin position="120"/>
        <end position="138"/>
    </location>
</feature>
<keyword evidence="2 5" id="KW-0812">Transmembrane</keyword>
<dbReference type="PANTHER" id="PTHR12489">
    <property type="entry name" value="LIPOMA HMGIC FUSION PARTNER-LIKE PROTEIN"/>
    <property type="match status" value="1"/>
</dbReference>
<dbReference type="Gene3D" id="1.20.140.150">
    <property type="match status" value="1"/>
</dbReference>
<evidence type="ECO:0000256" key="1">
    <source>
        <dbReference type="ARBA" id="ARBA00004141"/>
    </source>
</evidence>
<evidence type="ECO:0000313" key="7">
    <source>
        <dbReference type="Proteomes" id="UP000507470"/>
    </source>
</evidence>
<keyword evidence="3 5" id="KW-1133">Transmembrane helix</keyword>
<comment type="subcellular location">
    <subcellularLocation>
        <location evidence="1">Membrane</location>
        <topology evidence="1">Multi-pass membrane protein</topology>
    </subcellularLocation>
</comment>
<dbReference type="Proteomes" id="UP000507470">
    <property type="component" value="Unassembled WGS sequence"/>
</dbReference>
<dbReference type="PANTHER" id="PTHR12489:SF16">
    <property type="entry name" value="LHFPL TETRASPAN SUBFAMILY MEMBER 6 PROTEIN-RELATED"/>
    <property type="match status" value="1"/>
</dbReference>
<evidence type="ECO:0000256" key="4">
    <source>
        <dbReference type="ARBA" id="ARBA00023136"/>
    </source>
</evidence>
<feature type="transmembrane region" description="Helical" evidence="5">
    <location>
        <begin position="83"/>
        <end position="108"/>
    </location>
</feature>
<dbReference type="GO" id="GO:0016020">
    <property type="term" value="C:membrane"/>
    <property type="evidence" value="ECO:0007669"/>
    <property type="project" value="UniProtKB-SubCell"/>
</dbReference>